<evidence type="ECO:0000313" key="3">
    <source>
        <dbReference type="EMBL" id="MBA8814114.1"/>
    </source>
</evidence>
<organism evidence="3 5">
    <name type="scientific">Frigoribacterium faeni</name>
    <dbReference type="NCBI Taxonomy" id="145483"/>
    <lineage>
        <taxon>Bacteria</taxon>
        <taxon>Bacillati</taxon>
        <taxon>Actinomycetota</taxon>
        <taxon>Actinomycetes</taxon>
        <taxon>Micrococcales</taxon>
        <taxon>Microbacteriaceae</taxon>
        <taxon>Frigoribacterium</taxon>
    </lineage>
</organism>
<reference evidence="3 5" key="2">
    <citation type="submission" date="2020-07" db="EMBL/GenBank/DDBJ databases">
        <title>Sequencing the genomes of 1000 actinobacteria strains.</title>
        <authorList>
            <person name="Klenk H.-P."/>
        </authorList>
    </citation>
    <scope>NUCLEOTIDE SEQUENCE [LARGE SCALE GENOMIC DNA]</scope>
    <source>
        <strain evidence="3 5">DSM 10309</strain>
    </source>
</reference>
<dbReference type="RefSeq" id="WP_182501173.1">
    <property type="nucleotide sequence ID" value="NZ_BAAAHR010000006.1"/>
</dbReference>
<dbReference type="AlphaFoldDB" id="A0A7W3JJY1"/>
<feature type="region of interest" description="Disordered" evidence="1">
    <location>
        <begin position="407"/>
        <end position="429"/>
    </location>
</feature>
<keyword evidence="4" id="KW-1185">Reference proteome</keyword>
<evidence type="ECO:0000313" key="4">
    <source>
        <dbReference type="Proteomes" id="UP000321154"/>
    </source>
</evidence>
<sequence>MHTITPSPRPAVVAYPMHGQAKFTAEGYRTRDAHLIEWMGRLTGGRGGVAVVSRPEPAVLRLAHAVRRSRAPRGAAADTTRGVAPGTHPVDTITWRLPDPRDRRRWWPRSADAYPRLPQGWRDVPAVVWNPFTALALPHANPFVTGRTTVLDLLDDWSVHHAFAGIRADVERAYAAAFASAHHVTANGEGTVALARRFGRDDVTLLPNGCDPERFDPTSAASGPLTVGYVGKIGRRLDLEGIAACARAEPDVRFVFAGPVLDPGFRRPLDALPNVSLLGDVHYDDVPALLRSFDVGWVPHRVGTSGRGGLAGGEVGGDIIKTYEYRAAALPVLTTPVDGSDCRGLDEVHVLPLDRHADLLGRWRRSGPRVGRRPSPLPAAATWRPKSLTLLDLLGVETGASAGHLVGAPAGAPVGAAARTPVGAGRTTP</sequence>
<name>A0A7W3JJY1_9MICO</name>
<dbReference type="Proteomes" id="UP000522688">
    <property type="component" value="Unassembled WGS sequence"/>
</dbReference>
<accession>A0A7W3JJY1</accession>
<feature type="region of interest" description="Disordered" evidence="1">
    <location>
        <begin position="70"/>
        <end position="92"/>
    </location>
</feature>
<dbReference type="EMBL" id="JACGWW010000003">
    <property type="protein sequence ID" value="MBA8814114.1"/>
    <property type="molecule type" value="Genomic_DNA"/>
</dbReference>
<dbReference type="Gene3D" id="3.40.50.2000">
    <property type="entry name" value="Glycogen Phosphorylase B"/>
    <property type="match status" value="1"/>
</dbReference>
<evidence type="ECO:0000313" key="5">
    <source>
        <dbReference type="Proteomes" id="UP000522688"/>
    </source>
</evidence>
<dbReference type="GO" id="GO:0016740">
    <property type="term" value="F:transferase activity"/>
    <property type="evidence" value="ECO:0007669"/>
    <property type="project" value="UniProtKB-KW"/>
</dbReference>
<protein>
    <submittedName>
        <fullName evidence="3">Glycosyltransferase involved in cell wall biosynthesis</fullName>
    </submittedName>
</protein>
<dbReference type="Proteomes" id="UP000321154">
    <property type="component" value="Unassembled WGS sequence"/>
</dbReference>
<evidence type="ECO:0000313" key="2">
    <source>
        <dbReference type="EMBL" id="GEK82706.1"/>
    </source>
</evidence>
<reference evidence="2 4" key="1">
    <citation type="submission" date="2019-07" db="EMBL/GenBank/DDBJ databases">
        <title>Whole genome shotgun sequence of Frigoribacterium faeni NBRC 103066.</title>
        <authorList>
            <person name="Hosoyama A."/>
            <person name="Uohara A."/>
            <person name="Ohji S."/>
            <person name="Ichikawa N."/>
        </authorList>
    </citation>
    <scope>NUCLEOTIDE SEQUENCE [LARGE SCALE GENOMIC DNA]</scope>
    <source>
        <strain evidence="2 4">NBRC 103066</strain>
    </source>
</reference>
<proteinExistence type="predicted"/>
<dbReference type="SUPFAM" id="SSF53756">
    <property type="entry name" value="UDP-Glycosyltransferase/glycogen phosphorylase"/>
    <property type="match status" value="1"/>
</dbReference>
<evidence type="ECO:0000256" key="1">
    <source>
        <dbReference type="SAM" id="MobiDB-lite"/>
    </source>
</evidence>
<keyword evidence="3" id="KW-0808">Transferase</keyword>
<dbReference type="EMBL" id="BJUV01000007">
    <property type="protein sequence ID" value="GEK82706.1"/>
    <property type="molecule type" value="Genomic_DNA"/>
</dbReference>
<gene>
    <name evidence="3" type="ORF">FB463_002380</name>
    <name evidence="2" type="ORF">FFA01_10150</name>
</gene>
<comment type="caution">
    <text evidence="3">The sequence shown here is derived from an EMBL/GenBank/DDBJ whole genome shotgun (WGS) entry which is preliminary data.</text>
</comment>